<keyword evidence="5" id="KW-0472">Membrane</keyword>
<evidence type="ECO:0000256" key="3">
    <source>
        <dbReference type="PROSITE-ProRule" id="PRU00221"/>
    </source>
</evidence>
<dbReference type="PANTHER" id="PTHR22847:SF637">
    <property type="entry name" value="WD REPEAT DOMAIN 5B"/>
    <property type="match status" value="1"/>
</dbReference>
<dbReference type="SMART" id="SM00320">
    <property type="entry name" value="WD40"/>
    <property type="match status" value="7"/>
</dbReference>
<feature type="transmembrane region" description="Helical" evidence="5">
    <location>
        <begin position="211"/>
        <end position="229"/>
    </location>
</feature>
<evidence type="ECO:0000259" key="6">
    <source>
        <dbReference type="PROSITE" id="PS50132"/>
    </source>
</evidence>
<dbReference type="InterPro" id="IPR036322">
    <property type="entry name" value="WD40_repeat_dom_sf"/>
</dbReference>
<feature type="repeat" description="WD" evidence="3">
    <location>
        <begin position="817"/>
        <end position="849"/>
    </location>
</feature>
<dbReference type="EMBL" id="OVEO01000002">
    <property type="protein sequence ID" value="SPQ94053.1"/>
    <property type="molecule type" value="Genomic_DNA"/>
</dbReference>
<dbReference type="Proteomes" id="UP000290189">
    <property type="component" value="Unassembled WGS sequence"/>
</dbReference>
<feature type="transmembrane region" description="Helical" evidence="5">
    <location>
        <begin position="136"/>
        <end position="157"/>
    </location>
</feature>
<feature type="domain" description="RGS" evidence="6">
    <location>
        <begin position="283"/>
        <end position="395"/>
    </location>
</feature>
<feature type="transmembrane region" description="Helical" evidence="5">
    <location>
        <begin position="241"/>
        <end position="259"/>
    </location>
</feature>
<keyword evidence="2" id="KW-0677">Repeat</keyword>
<accession>A0A3P3Y1J9</accession>
<proteinExistence type="predicted"/>
<dbReference type="AlphaFoldDB" id="A0A3P3Y1J9"/>
<dbReference type="InterPro" id="IPR015943">
    <property type="entry name" value="WD40/YVTN_repeat-like_dom_sf"/>
</dbReference>
<feature type="transmembrane region" description="Helical" evidence="5">
    <location>
        <begin position="79"/>
        <end position="98"/>
    </location>
</feature>
<dbReference type="PANTHER" id="PTHR22847">
    <property type="entry name" value="WD40 REPEAT PROTEIN"/>
    <property type="match status" value="1"/>
</dbReference>
<dbReference type="SUPFAM" id="SSF50978">
    <property type="entry name" value="WD40 repeat-like"/>
    <property type="match status" value="1"/>
</dbReference>
<geneLocation type="mitochondrion" evidence="7"/>
<dbReference type="PROSITE" id="PS50294">
    <property type="entry name" value="WD_REPEATS_REGION"/>
    <property type="match status" value="3"/>
</dbReference>
<dbReference type="Pfam" id="PF00400">
    <property type="entry name" value="WD40"/>
    <property type="match status" value="4"/>
</dbReference>
<dbReference type="InterPro" id="IPR016137">
    <property type="entry name" value="RGS"/>
</dbReference>
<feature type="coiled-coil region" evidence="4">
    <location>
        <begin position="455"/>
        <end position="482"/>
    </location>
</feature>
<dbReference type="InterPro" id="IPR036305">
    <property type="entry name" value="RGS_sf"/>
</dbReference>
<evidence type="ECO:0000313" key="8">
    <source>
        <dbReference type="Proteomes" id="UP000290189"/>
    </source>
</evidence>
<protein>
    <recommendedName>
        <fullName evidence="6">RGS domain-containing protein</fullName>
    </recommendedName>
</protein>
<evidence type="ECO:0000256" key="1">
    <source>
        <dbReference type="ARBA" id="ARBA00022574"/>
    </source>
</evidence>
<name>A0A3P3Y1J9_PLABS</name>
<dbReference type="Gene3D" id="2.130.10.10">
    <property type="entry name" value="YVTN repeat-like/Quinoprotein amine dehydrogenase"/>
    <property type="match status" value="3"/>
</dbReference>
<dbReference type="InterPro" id="IPR001680">
    <property type="entry name" value="WD40_rpt"/>
</dbReference>
<evidence type="ECO:0000256" key="2">
    <source>
        <dbReference type="ARBA" id="ARBA00022737"/>
    </source>
</evidence>
<feature type="repeat" description="WD" evidence="3">
    <location>
        <begin position="535"/>
        <end position="569"/>
    </location>
</feature>
<dbReference type="PROSITE" id="PS50132">
    <property type="entry name" value="RGS"/>
    <property type="match status" value="1"/>
</dbReference>
<keyword evidence="5" id="KW-1133">Transmembrane helix</keyword>
<dbReference type="CDD" id="cd00200">
    <property type="entry name" value="WD40"/>
    <property type="match status" value="1"/>
</dbReference>
<reference evidence="7 8" key="1">
    <citation type="submission" date="2018-03" db="EMBL/GenBank/DDBJ databases">
        <authorList>
            <person name="Fogelqvist J."/>
        </authorList>
    </citation>
    <scope>NUCLEOTIDE SEQUENCE [LARGE SCALE GENOMIC DNA]</scope>
</reference>
<evidence type="ECO:0000313" key="7">
    <source>
        <dbReference type="EMBL" id="SPQ94053.1"/>
    </source>
</evidence>
<dbReference type="Pfam" id="PF00615">
    <property type="entry name" value="RGS"/>
    <property type="match status" value="1"/>
</dbReference>
<keyword evidence="4" id="KW-0175">Coiled coil</keyword>
<dbReference type="PROSITE" id="PS00678">
    <property type="entry name" value="WD_REPEATS_1"/>
    <property type="match status" value="2"/>
</dbReference>
<dbReference type="CDD" id="cd07440">
    <property type="entry name" value="RGS"/>
    <property type="match status" value="1"/>
</dbReference>
<organism evidence="7 8">
    <name type="scientific">Plasmodiophora brassicae</name>
    <name type="common">Clubroot disease agent</name>
    <dbReference type="NCBI Taxonomy" id="37360"/>
    <lineage>
        <taxon>Eukaryota</taxon>
        <taxon>Sar</taxon>
        <taxon>Rhizaria</taxon>
        <taxon>Endomyxa</taxon>
        <taxon>Phytomyxea</taxon>
        <taxon>Plasmodiophorida</taxon>
        <taxon>Plasmodiophoridae</taxon>
        <taxon>Plasmodiophora</taxon>
    </lineage>
</organism>
<dbReference type="GO" id="GO:1990234">
    <property type="term" value="C:transferase complex"/>
    <property type="evidence" value="ECO:0007669"/>
    <property type="project" value="UniProtKB-ARBA"/>
</dbReference>
<keyword evidence="7" id="KW-0496">Mitochondrion</keyword>
<feature type="repeat" description="WD" evidence="3">
    <location>
        <begin position="582"/>
        <end position="622"/>
    </location>
</feature>
<keyword evidence="5" id="KW-0812">Transmembrane</keyword>
<feature type="transmembrane region" description="Helical" evidence="5">
    <location>
        <begin position="39"/>
        <end position="59"/>
    </location>
</feature>
<keyword evidence="1 3" id="KW-0853">WD repeat</keyword>
<evidence type="ECO:0000256" key="4">
    <source>
        <dbReference type="SAM" id="Coils"/>
    </source>
</evidence>
<dbReference type="Gene3D" id="1.10.167.10">
    <property type="entry name" value="Regulator of G-protein Signalling 4, domain 2"/>
    <property type="match status" value="1"/>
</dbReference>
<dbReference type="SMART" id="SM00315">
    <property type="entry name" value="RGS"/>
    <property type="match status" value="1"/>
</dbReference>
<dbReference type="InterPro" id="IPR020472">
    <property type="entry name" value="WD40_PAC1"/>
</dbReference>
<dbReference type="InterPro" id="IPR019775">
    <property type="entry name" value="WD40_repeat_CS"/>
</dbReference>
<dbReference type="PRINTS" id="PR00320">
    <property type="entry name" value="GPROTEINBRPT"/>
</dbReference>
<feature type="transmembrane region" description="Helical" evidence="5">
    <location>
        <begin position="6"/>
        <end position="27"/>
    </location>
</feature>
<gene>
    <name evidence="7" type="ORF">PLBR_LOCUS1268</name>
</gene>
<sequence>MTPAERGAWVGVIALHVPALLIVPFYLRHAALEPVKSRRPHLLAFMGVSATLLILAQASRCVLTESIPPIVDVFVCQSLLVFLVEGLFVFTLTLYVANHRARKRVALRQRGPLTGGDANRAQQEIRYSNIVSGGRFVICWIALQWIILLAFMALYALAHADLTAIPGHSTTLGTITFSNLCLMFRVPTLTATITLLQRLRISFDGWGTRLMLWRTVSGCLVAFLLHGAIQALSSTATSSQAPSAITIVVIDFVLYSMFVRPILDLRRYPSVGAGDPDAARIGQLERFLCTPVGFESFKTHLMDEFCVESLYFWRDVKKYRAHPSAGLAEGIFRLYLNQGAPLEVNLPSPQIKLFRNVIFLGGAVRPEYVRPGLFDDAVAGTMSLMESGAFVRYLDKPHAAWDNFVAHHREQTAMDAVVARVADDDRGDHLAVAMTTAGTSRTGTAPEGAGFAPSLELAQATIRKLRAQVDLLERENRDLKRTAYEMNFEQARLLSRLRHPVAPFNVTEALARHATPAEAEHEPASTARFECRQTLKGHTGAVYAVAFSPSGKRLCSGAFDGSARIWDVEATRTACPVEPVVLSDHQRSVAAVAWLDETSVVTGSYDGTAKLWDLGTVHAAATIGGGHGAIQSISSATDGNIWFAATTQGAVFGFDRRLGVVPFATLKNDAIVNSVYCSPNGRQVLTGDHSGMLKTWNVTKPDCCVSAVSIGSPISHIAAHAELVACNAFDNVIHVYDRSSMTVIHELRGHKSRNWPIRSAIFCDTRPTSESTDDDIVDVDDRLPQCLIASGSADALTYVFDVGAKRASGSPITPRVLEGHRDRVYAVAFHPFRPILASASADTTIRIWR</sequence>
<dbReference type="SUPFAM" id="SSF48097">
    <property type="entry name" value="Regulator of G-protein signaling, RGS"/>
    <property type="match status" value="1"/>
</dbReference>
<dbReference type="InterPro" id="IPR044926">
    <property type="entry name" value="RGS_subdomain_2"/>
</dbReference>
<dbReference type="PROSITE" id="PS50082">
    <property type="entry name" value="WD_REPEATS_2"/>
    <property type="match status" value="3"/>
</dbReference>
<evidence type="ECO:0000256" key="5">
    <source>
        <dbReference type="SAM" id="Phobius"/>
    </source>
</evidence>